<dbReference type="CDD" id="cd09274">
    <property type="entry name" value="RNase_HI_RT_Ty3"/>
    <property type="match status" value="1"/>
</dbReference>
<dbReference type="Gene3D" id="1.10.340.70">
    <property type="match status" value="1"/>
</dbReference>
<dbReference type="InterPro" id="IPR012337">
    <property type="entry name" value="RNaseH-like_sf"/>
</dbReference>
<feature type="domain" description="Integrase catalytic" evidence="4">
    <location>
        <begin position="800"/>
        <end position="959"/>
    </location>
</feature>
<dbReference type="Proteomes" id="UP001215151">
    <property type="component" value="Unassembled WGS sequence"/>
</dbReference>
<dbReference type="SUPFAM" id="SSF53098">
    <property type="entry name" value="Ribonuclease H-like"/>
    <property type="match status" value="1"/>
</dbReference>
<dbReference type="EMBL" id="JAPEVG010000529">
    <property type="protein sequence ID" value="KAJ8457745.1"/>
    <property type="molecule type" value="Genomic_DNA"/>
</dbReference>
<dbReference type="GO" id="GO:0005634">
    <property type="term" value="C:nucleus"/>
    <property type="evidence" value="ECO:0007669"/>
    <property type="project" value="UniProtKB-ARBA"/>
</dbReference>
<proteinExistence type="predicted"/>
<keyword evidence="1" id="KW-0694">RNA-binding</keyword>
<evidence type="ECO:0000256" key="2">
    <source>
        <dbReference type="ARBA" id="ARBA00023268"/>
    </source>
</evidence>
<dbReference type="GO" id="GO:0003824">
    <property type="term" value="F:catalytic activity"/>
    <property type="evidence" value="ECO:0007669"/>
    <property type="project" value="UniProtKB-KW"/>
</dbReference>
<dbReference type="Pfam" id="PF00078">
    <property type="entry name" value="RVT_1"/>
    <property type="match status" value="1"/>
</dbReference>
<evidence type="ECO:0000313" key="6">
    <source>
        <dbReference type="Proteomes" id="UP001215151"/>
    </source>
</evidence>
<feature type="compositionally biased region" description="Acidic residues" evidence="3">
    <location>
        <begin position="50"/>
        <end position="62"/>
    </location>
</feature>
<dbReference type="InterPro" id="IPR036397">
    <property type="entry name" value="RNaseH_sf"/>
</dbReference>
<dbReference type="SUPFAM" id="SSF56672">
    <property type="entry name" value="DNA/RNA polymerases"/>
    <property type="match status" value="1"/>
</dbReference>
<evidence type="ECO:0000256" key="1">
    <source>
        <dbReference type="ARBA" id="ARBA00022884"/>
    </source>
</evidence>
<dbReference type="InterPro" id="IPR043502">
    <property type="entry name" value="DNA/RNA_pol_sf"/>
</dbReference>
<dbReference type="FunFam" id="3.30.70.270:FF:000063">
    <property type="entry name" value="Zinc knuckle domaincontaining protein"/>
    <property type="match status" value="1"/>
</dbReference>
<protein>
    <recommendedName>
        <fullName evidence="4">Integrase catalytic domain-containing protein</fullName>
    </recommendedName>
</protein>
<feature type="compositionally biased region" description="Acidic residues" evidence="3">
    <location>
        <begin position="33"/>
        <end position="42"/>
    </location>
</feature>
<dbReference type="GO" id="GO:0015074">
    <property type="term" value="P:DNA integration"/>
    <property type="evidence" value="ECO:0007669"/>
    <property type="project" value="InterPro"/>
</dbReference>
<name>A0AAD7TJE7_9APHY</name>
<dbReference type="Gene3D" id="3.10.10.10">
    <property type="entry name" value="HIV Type 1 Reverse Transcriptase, subunit A, domain 1"/>
    <property type="match status" value="1"/>
</dbReference>
<dbReference type="InterPro" id="IPR041577">
    <property type="entry name" value="RT_RNaseH_2"/>
</dbReference>
<keyword evidence="6" id="KW-1185">Reference proteome</keyword>
<dbReference type="Gene3D" id="3.30.70.270">
    <property type="match status" value="2"/>
</dbReference>
<reference evidence="5" key="1">
    <citation type="submission" date="2022-11" db="EMBL/GenBank/DDBJ databases">
        <title>Genome Sequence of Cubamyces cubensis.</title>
        <authorList>
            <person name="Buettner E."/>
        </authorList>
    </citation>
    <scope>NUCLEOTIDE SEQUENCE</scope>
    <source>
        <strain evidence="5">MPL-01</strain>
    </source>
</reference>
<evidence type="ECO:0000256" key="3">
    <source>
        <dbReference type="SAM" id="MobiDB-lite"/>
    </source>
</evidence>
<dbReference type="InterPro" id="IPR041588">
    <property type="entry name" value="Integrase_H2C2"/>
</dbReference>
<dbReference type="InterPro" id="IPR000477">
    <property type="entry name" value="RT_dom"/>
</dbReference>
<dbReference type="PROSITE" id="PS50994">
    <property type="entry name" value="INTEGRASE"/>
    <property type="match status" value="1"/>
</dbReference>
<organism evidence="5 6">
    <name type="scientific">Trametes cubensis</name>
    <dbReference type="NCBI Taxonomy" id="1111947"/>
    <lineage>
        <taxon>Eukaryota</taxon>
        <taxon>Fungi</taxon>
        <taxon>Dikarya</taxon>
        <taxon>Basidiomycota</taxon>
        <taxon>Agaricomycotina</taxon>
        <taxon>Agaricomycetes</taxon>
        <taxon>Polyporales</taxon>
        <taxon>Polyporaceae</taxon>
        <taxon>Trametes</taxon>
    </lineage>
</organism>
<gene>
    <name evidence="5" type="ORF">ONZ51_g11344</name>
</gene>
<dbReference type="AlphaFoldDB" id="A0AAD7TJE7"/>
<dbReference type="GO" id="GO:0003723">
    <property type="term" value="F:RNA binding"/>
    <property type="evidence" value="ECO:0007669"/>
    <property type="project" value="UniProtKB-KW"/>
</dbReference>
<dbReference type="InterPro" id="IPR001584">
    <property type="entry name" value="Integrase_cat-core"/>
</dbReference>
<accession>A0AAD7TJE7</accession>
<dbReference type="CDD" id="cd01647">
    <property type="entry name" value="RT_LTR"/>
    <property type="match status" value="1"/>
</dbReference>
<evidence type="ECO:0000313" key="5">
    <source>
        <dbReference type="EMBL" id="KAJ8457745.1"/>
    </source>
</evidence>
<dbReference type="InterPro" id="IPR050951">
    <property type="entry name" value="Retrovirus_Pol_polyprotein"/>
</dbReference>
<dbReference type="FunFam" id="1.10.340.70:FF:000001">
    <property type="entry name" value="Retrovirus-related Pol polyprotein from transposon gypsy-like Protein"/>
    <property type="match status" value="1"/>
</dbReference>
<evidence type="ECO:0000259" key="4">
    <source>
        <dbReference type="PROSITE" id="PS50994"/>
    </source>
</evidence>
<dbReference type="Pfam" id="PF17919">
    <property type="entry name" value="RT_RNaseH_2"/>
    <property type="match status" value="1"/>
</dbReference>
<dbReference type="Pfam" id="PF17921">
    <property type="entry name" value="Integrase_H2C2"/>
    <property type="match status" value="1"/>
</dbReference>
<comment type="caution">
    <text evidence="5">The sequence shown here is derived from an EMBL/GenBank/DDBJ whole genome shotgun (WGS) entry which is preliminary data.</text>
</comment>
<keyword evidence="2" id="KW-0511">Multifunctional enzyme</keyword>
<feature type="region of interest" description="Disordered" evidence="3">
    <location>
        <begin position="33"/>
        <end position="64"/>
    </location>
</feature>
<dbReference type="Gene3D" id="3.30.420.10">
    <property type="entry name" value="Ribonuclease H-like superfamily/Ribonuclease H"/>
    <property type="match status" value="1"/>
</dbReference>
<sequence>MERRTKALGDQSRSPPTLLTRARRPIVFLLVEDESVLQDPDSESAKETQEADEIEDEDDQEEDQRCRVYGAYKPVDRRVKPVPGVFLEDARVTRQFPEDPLSSLRPLTPHPPEFVPTTKLTLERMEGLKINADGFLWPEEEKLFKHIFSLNEKVLAFEEGDRGTFREDYFSPYIIPTIPHVPWMDKNIPIPPGIKEQVIELLRGKLEAGVYERCQSSYRSKWFCVLKKNGKLRLVHDLQPLNAITIRDAGLPPNLDDFVEPFAGRQCYTVLDLFWAFDARKLDIVSRDLTAFHSPPGLLRLTSMPMGFTNSPAEFQACMTFILQDEIPHVANVFIDDLPIKGPATCYPDSDGNPEVLKENRGIRRFIWEHANDVHRILHRVGHAGITFSGLKAQVCKPDVIIVGQKCTPEGRMPEDDKVDKIRNWPVPKTVKDVRGFIGLCGTVRIWIKDFSEKVRPLRELTLQKAEFIWDDRRQNAFDELKDLVASAPALRPIDYSSSNPVILSVDSSKYAVGFILSQIDDEGRRRPARYGSLPMNETESNYSQPKLELYGLYRALRRWRLYLVRVKTLHVEVDAKYIKGMLNEPDLQPNATINRWIQGILLFDFKLVHVPAAQHKGPDALSRRPLGEGEAVEDDNGDEWLDNIALYIGTTPSEAKDQFEMLSGYDENAEVYLAPTTTQDQVLQMIFRFLSDLEVPEFSTPRARFKFLRKCHNYFVKDGAMYRRYAQRMPVKVVFEENERRRILEEAHDQFGHKGVRATFETIRLRFFWPYYHGDVRRYVSECRECQIRSVKKVEVPLIISTPVDLFYKVYMDVMFMPTVRGYNCIVACRDDLSGVTEARALKGASSKEVAKFFWEQIICRYGAVHHVVTDNGSETKGAFEALVRRYRIHHIRISPYNSKANGVVERGHFILREALIKSCEGNISRWPELLPLAVFADRISIRRATGFSPYFLLHGVHPVLPMDLRESTFMVEGFRSNMSHADLLALRIRQLERRPADVARAAEILRMSRLTSKEHFEKRFAHRIRREVFESGDLVLVRNSTIEREMNRKHKPRYLGPYEIVRRTQNGSYVIKELNGDVSRESVAAFRLLAYHPSDRDIENLVSDPIDAVDNNDAQLEEDVLEEEGEDVGDEDLEEIIGEESDNDDESEDEMDMLPTRIILWVEHPHSPASVTLAVPYAFFEGTRWWYIRLRSWLGWLRPDSDRHNSGKFSFAHTYKLESHASTVVGQSPNIDEWELDDHIQGEFQYLYAS</sequence>
<dbReference type="InterPro" id="IPR043128">
    <property type="entry name" value="Rev_trsase/Diguanyl_cyclase"/>
</dbReference>
<dbReference type="PANTHER" id="PTHR37984">
    <property type="entry name" value="PROTEIN CBG26694"/>
    <property type="match status" value="1"/>
</dbReference>
<dbReference type="PANTHER" id="PTHR37984:SF5">
    <property type="entry name" value="PROTEIN NYNRIN-LIKE"/>
    <property type="match status" value="1"/>
</dbReference>